<dbReference type="Gene3D" id="3.30.70.100">
    <property type="match status" value="1"/>
</dbReference>
<proteinExistence type="predicted"/>
<gene>
    <name evidence="1" type="ORF">EER00_04805</name>
</gene>
<dbReference type="GeneID" id="96866495"/>
<sequence length="70" mass="7971">MTSISFYIKEMSCSNCSENLIKALNKNGFDDVEIDFADRVVTINFDETKFDIQNIKEVISKNGFTPKVVD</sequence>
<name>A0A6P1LJ71_MALIO</name>
<dbReference type="CDD" id="cd00371">
    <property type="entry name" value="HMA"/>
    <property type="match status" value="1"/>
</dbReference>
<dbReference type="AlphaFoldDB" id="A0A6P1LJ71"/>
<dbReference type="InterPro" id="IPR006121">
    <property type="entry name" value="HMA_dom"/>
</dbReference>
<organism evidence="1 2">
    <name type="scientific">Malacoplasma iowae 695</name>
    <dbReference type="NCBI Taxonomy" id="1048830"/>
    <lineage>
        <taxon>Bacteria</taxon>
        <taxon>Bacillati</taxon>
        <taxon>Mycoplasmatota</taxon>
        <taxon>Mycoplasmoidales</taxon>
        <taxon>Mycoplasmoidaceae</taxon>
        <taxon>Malacoplasma</taxon>
    </lineage>
</organism>
<dbReference type="Pfam" id="PF00403">
    <property type="entry name" value="HMA"/>
    <property type="match status" value="1"/>
</dbReference>
<evidence type="ECO:0000313" key="2">
    <source>
        <dbReference type="Proteomes" id="UP000464283"/>
    </source>
</evidence>
<dbReference type="InterPro" id="IPR017969">
    <property type="entry name" value="Heavy-metal-associated_CS"/>
</dbReference>
<dbReference type="InterPro" id="IPR036163">
    <property type="entry name" value="HMA_dom_sf"/>
</dbReference>
<dbReference type="SUPFAM" id="SSF55008">
    <property type="entry name" value="HMA, heavy metal-associated domain"/>
    <property type="match status" value="1"/>
</dbReference>
<dbReference type="OrthoDB" id="9813965at2"/>
<reference evidence="2" key="1">
    <citation type="submission" date="2018-11" db="EMBL/GenBank/DDBJ databases">
        <title>The first complete genome sequence of Mycoplasma iowae strain 695.</title>
        <authorList>
            <person name="Ghanem M."/>
            <person name="El-Gazzar M."/>
        </authorList>
    </citation>
    <scope>NUCLEOTIDE SEQUENCE [LARGE SCALE GENOMIC DNA]</scope>
    <source>
        <strain evidence="2">695</strain>
    </source>
</reference>
<accession>A0A6P1LJ71</accession>
<dbReference type="EMBL" id="CP033512">
    <property type="protein sequence ID" value="QHG90175.1"/>
    <property type="molecule type" value="Genomic_DNA"/>
</dbReference>
<dbReference type="Proteomes" id="UP000464283">
    <property type="component" value="Chromosome"/>
</dbReference>
<dbReference type="GO" id="GO:0046872">
    <property type="term" value="F:metal ion binding"/>
    <property type="evidence" value="ECO:0007669"/>
    <property type="project" value="InterPro"/>
</dbReference>
<evidence type="ECO:0000313" key="1">
    <source>
        <dbReference type="EMBL" id="QHG90175.1"/>
    </source>
</evidence>
<dbReference type="PROSITE" id="PS50846">
    <property type="entry name" value="HMA_2"/>
    <property type="match status" value="1"/>
</dbReference>
<dbReference type="KEGG" id="miw:EER00_04805"/>
<dbReference type="RefSeq" id="WP_004025258.1">
    <property type="nucleotide sequence ID" value="NZ_AGFP01000048.1"/>
</dbReference>
<protein>
    <submittedName>
        <fullName evidence="1">Heavy-metal-associated domain-containing protein</fullName>
    </submittedName>
</protein>
<dbReference type="PROSITE" id="PS01047">
    <property type="entry name" value="HMA_1"/>
    <property type="match status" value="1"/>
</dbReference>